<dbReference type="Proteomes" id="UP000771797">
    <property type="component" value="Unassembled WGS sequence"/>
</dbReference>
<sequence length="77" mass="9330">MSIKNKAKDRDHNGRIRRHYTGPNNAMSTPGWWTNLFMNRPQRRLNKRLCRQLQRHLIDPEGAVFPTGNRKPHEYYW</sequence>
<accession>A0ABQ6YDL8</accession>
<feature type="compositionally biased region" description="Basic and acidic residues" evidence="1">
    <location>
        <begin position="1"/>
        <end position="14"/>
    </location>
</feature>
<comment type="caution">
    <text evidence="2">The sequence shown here is derived from an EMBL/GenBank/DDBJ whole genome shotgun (WGS) entry which is preliminary data.</text>
</comment>
<gene>
    <name evidence="2" type="ORF">A6D6_00400</name>
</gene>
<name>A0ABQ6YDL8_9GAMM</name>
<proteinExistence type="predicted"/>
<feature type="region of interest" description="Disordered" evidence="1">
    <location>
        <begin position="1"/>
        <end position="25"/>
    </location>
</feature>
<organism evidence="2 3">
    <name type="scientific">Alcanivorax xiamenensis</name>
    <dbReference type="NCBI Taxonomy" id="1177156"/>
    <lineage>
        <taxon>Bacteria</taxon>
        <taxon>Pseudomonadati</taxon>
        <taxon>Pseudomonadota</taxon>
        <taxon>Gammaproteobacteria</taxon>
        <taxon>Oceanospirillales</taxon>
        <taxon>Alcanivoracaceae</taxon>
        <taxon>Alcanivorax</taxon>
    </lineage>
</organism>
<evidence type="ECO:0000256" key="1">
    <source>
        <dbReference type="SAM" id="MobiDB-lite"/>
    </source>
</evidence>
<keyword evidence="3" id="KW-1185">Reference proteome</keyword>
<dbReference type="RefSeq" id="WP_159659766.1">
    <property type="nucleotide sequence ID" value="NZ_AQPF01000002.1"/>
</dbReference>
<evidence type="ECO:0000313" key="2">
    <source>
        <dbReference type="EMBL" id="KAF0808010.1"/>
    </source>
</evidence>
<protein>
    <submittedName>
        <fullName evidence="2">Uncharacterized protein</fullName>
    </submittedName>
</protein>
<dbReference type="EMBL" id="AQPF01000002">
    <property type="protein sequence ID" value="KAF0808010.1"/>
    <property type="molecule type" value="Genomic_DNA"/>
</dbReference>
<evidence type="ECO:0000313" key="3">
    <source>
        <dbReference type="Proteomes" id="UP000771797"/>
    </source>
</evidence>
<reference evidence="2 3" key="1">
    <citation type="submission" date="2012-09" db="EMBL/GenBank/DDBJ databases">
        <title>Genome Sequence of alkane-degrading Bacterium Alcanivorax sp. 6-D-6.</title>
        <authorList>
            <person name="Lai Q."/>
            <person name="Shao Z."/>
        </authorList>
    </citation>
    <scope>NUCLEOTIDE SEQUENCE [LARGE SCALE GENOMIC DNA]</scope>
    <source>
        <strain evidence="2 3">6-D-6</strain>
    </source>
</reference>